<feature type="transmembrane region" description="Helical" evidence="1">
    <location>
        <begin position="183"/>
        <end position="202"/>
    </location>
</feature>
<sequence>MVELMKLELKQIKMRTYIKTAILISIVMMGFIYLFAYAPKLEPNDPDLLIFSGYTNVVKLYGVVHMTAFSILASVMYSRFIIDGYSGQRLILLFSYPIRRQKILLVKLAVVFLFISLSMAACNLIVFSTFGITELIYPIVEETITTAFIQDAIITTFIMATLTGSISIVATGIGFIKKSIPAALISAIILSSLSCNVVAYSLPDYDASVIMTIIAMMAAALTIMLLIYNVNHMEVE</sequence>
<feature type="transmembrane region" description="Helical" evidence="1">
    <location>
        <begin position="103"/>
        <end position="132"/>
    </location>
</feature>
<evidence type="ECO:0000313" key="4">
    <source>
        <dbReference type="Proteomes" id="UP000050331"/>
    </source>
</evidence>
<evidence type="ECO:0000313" key="3">
    <source>
        <dbReference type="EMBL" id="ALX49803.1"/>
    </source>
</evidence>
<feature type="transmembrane region" description="Helical" evidence="1">
    <location>
        <begin position="58"/>
        <end position="82"/>
    </location>
</feature>
<protein>
    <submittedName>
        <fullName evidence="3">ABC transporter</fullName>
    </submittedName>
</protein>
<keyword evidence="4" id="KW-1185">Reference proteome</keyword>
<keyword evidence="1" id="KW-0472">Membrane</keyword>
<reference evidence="3 4" key="1">
    <citation type="submission" date="2016-01" db="EMBL/GenBank/DDBJ databases">
        <title>Complete genome sequence of strain Lentibacillus amyloliquefaciens LAM0015T isolated from saline sediment.</title>
        <authorList>
            <person name="Wang J.-L."/>
            <person name="He M.-X."/>
        </authorList>
    </citation>
    <scope>NUCLEOTIDE SEQUENCE [LARGE SCALE GENOMIC DNA]</scope>
    <source>
        <strain evidence="3 4">LAM0015</strain>
    </source>
</reference>
<dbReference type="AlphaFoldDB" id="A0A0U3NT65"/>
<dbReference type="KEGG" id="lao:AOX59_15230"/>
<dbReference type="KEGG" id="lao:AOX59_06370"/>
<keyword evidence="1" id="KW-1133">Transmembrane helix</keyword>
<dbReference type="STRING" id="1472767.AOX59_06370"/>
<accession>A0A0U3NT65</accession>
<organism evidence="3 4">
    <name type="scientific">Lentibacillus amyloliquefaciens</name>
    <dbReference type="NCBI Taxonomy" id="1472767"/>
    <lineage>
        <taxon>Bacteria</taxon>
        <taxon>Bacillati</taxon>
        <taxon>Bacillota</taxon>
        <taxon>Bacilli</taxon>
        <taxon>Bacillales</taxon>
        <taxon>Bacillaceae</taxon>
        <taxon>Lentibacillus</taxon>
    </lineage>
</organism>
<dbReference type="Proteomes" id="UP000050331">
    <property type="component" value="Chromosome"/>
</dbReference>
<feature type="transmembrane region" description="Helical" evidence="1">
    <location>
        <begin position="208"/>
        <end position="230"/>
    </location>
</feature>
<name>A0A0U3NT65_9BACI</name>
<feature type="transmembrane region" description="Helical" evidence="1">
    <location>
        <begin position="152"/>
        <end position="176"/>
    </location>
</feature>
<dbReference type="EMBL" id="CP013862">
    <property type="protein sequence ID" value="ALX49803.1"/>
    <property type="molecule type" value="Genomic_DNA"/>
</dbReference>
<evidence type="ECO:0000256" key="1">
    <source>
        <dbReference type="SAM" id="Phobius"/>
    </source>
</evidence>
<gene>
    <name evidence="2" type="ORF">AOX59_06370</name>
    <name evidence="3" type="ORF">AOX59_15230</name>
</gene>
<evidence type="ECO:0000313" key="2">
    <source>
        <dbReference type="EMBL" id="ALX48265.1"/>
    </source>
</evidence>
<feature type="transmembrane region" description="Helical" evidence="1">
    <location>
        <begin position="21"/>
        <end position="38"/>
    </location>
</feature>
<proteinExistence type="predicted"/>
<keyword evidence="1" id="KW-0812">Transmembrane</keyword>
<dbReference type="EMBL" id="CP013862">
    <property type="protein sequence ID" value="ALX48265.1"/>
    <property type="molecule type" value="Genomic_DNA"/>
</dbReference>